<keyword evidence="3" id="KW-0597">Phosphoprotein</keyword>
<dbReference type="SMART" id="SM00388">
    <property type="entry name" value="HisKA"/>
    <property type="match status" value="1"/>
</dbReference>
<dbReference type="Gene3D" id="1.10.287.130">
    <property type="match status" value="1"/>
</dbReference>
<dbReference type="InterPro" id="IPR003661">
    <property type="entry name" value="HisK_dim/P_dom"/>
</dbReference>
<dbReference type="InterPro" id="IPR005467">
    <property type="entry name" value="His_kinase_dom"/>
</dbReference>
<feature type="transmembrane region" description="Helical" evidence="5">
    <location>
        <begin position="54"/>
        <end position="73"/>
    </location>
</feature>
<proteinExistence type="predicted"/>
<evidence type="ECO:0000256" key="2">
    <source>
        <dbReference type="ARBA" id="ARBA00012438"/>
    </source>
</evidence>
<dbReference type="PRINTS" id="PR00344">
    <property type="entry name" value="BCTRLSENSOR"/>
</dbReference>
<dbReference type="Proteomes" id="UP000070250">
    <property type="component" value="Chromosome"/>
</dbReference>
<feature type="domain" description="Histidine kinase" evidence="6">
    <location>
        <begin position="324"/>
        <end position="571"/>
    </location>
</feature>
<dbReference type="EC" id="2.7.13.3" evidence="2"/>
<dbReference type="Pfam" id="PF25323">
    <property type="entry name" value="6TM_PilS"/>
    <property type="match status" value="1"/>
</dbReference>
<feature type="transmembrane region" description="Helical" evidence="5">
    <location>
        <begin position="158"/>
        <end position="180"/>
    </location>
</feature>
<dbReference type="Pfam" id="PF00512">
    <property type="entry name" value="HisKA"/>
    <property type="match status" value="1"/>
</dbReference>
<dbReference type="AlphaFoldDB" id="A0A127FBK9"/>
<feature type="region of interest" description="Disordered" evidence="4">
    <location>
        <begin position="448"/>
        <end position="487"/>
    </location>
</feature>
<comment type="catalytic activity">
    <reaction evidence="1">
        <text>ATP + protein L-histidine = ADP + protein N-phospho-L-histidine.</text>
        <dbReference type="EC" id="2.7.13.3"/>
    </reaction>
</comment>
<accession>A0A127FBK9</accession>
<dbReference type="EMBL" id="CP011971">
    <property type="protein sequence ID" value="AMN47803.1"/>
    <property type="molecule type" value="Genomic_DNA"/>
</dbReference>
<dbReference type="InterPro" id="IPR036097">
    <property type="entry name" value="HisK_dim/P_sf"/>
</dbReference>
<reference evidence="7 8" key="1">
    <citation type="submission" date="2015-06" db="EMBL/GenBank/DDBJ databases">
        <title>A Comprehensive Approach to Explore the Metabolic and Phylogenetic Diversity of Bacterial Steroid Degradation in the Environment: Testosterone as an Example.</title>
        <authorList>
            <person name="Yang F.-C."/>
            <person name="Chen Y.-L."/>
            <person name="Yu C.-P."/>
            <person name="Tang S.-L."/>
            <person name="Wang P.-H."/>
            <person name="Ismail W."/>
            <person name="Wang C.-H."/>
            <person name="Yang C.-Y."/>
            <person name="Chiang Y.-R."/>
        </authorList>
    </citation>
    <scope>NUCLEOTIDE SEQUENCE [LARGE SCALE GENOMIC DNA]</scope>
    <source>
        <strain evidence="7 8">DSM 18526</strain>
    </source>
</reference>
<evidence type="ECO:0000256" key="1">
    <source>
        <dbReference type="ARBA" id="ARBA00000085"/>
    </source>
</evidence>
<evidence type="ECO:0000256" key="3">
    <source>
        <dbReference type="ARBA" id="ARBA00022553"/>
    </source>
</evidence>
<dbReference type="GO" id="GO:0000155">
    <property type="term" value="F:phosphorelay sensor kinase activity"/>
    <property type="evidence" value="ECO:0007669"/>
    <property type="project" value="InterPro"/>
</dbReference>
<gene>
    <name evidence="7" type="ORF">ACG33_11985</name>
</gene>
<dbReference type="PROSITE" id="PS50109">
    <property type="entry name" value="HIS_KIN"/>
    <property type="match status" value="1"/>
</dbReference>
<feature type="transmembrane region" description="Helical" evidence="5">
    <location>
        <begin position="20"/>
        <end position="42"/>
    </location>
</feature>
<evidence type="ECO:0000259" key="6">
    <source>
        <dbReference type="PROSITE" id="PS50109"/>
    </source>
</evidence>
<dbReference type="OrthoDB" id="9792686at2"/>
<dbReference type="PANTHER" id="PTHR43065">
    <property type="entry name" value="SENSOR HISTIDINE KINASE"/>
    <property type="match status" value="1"/>
</dbReference>
<keyword evidence="5" id="KW-0812">Transmembrane</keyword>
<dbReference type="Gene3D" id="3.30.565.10">
    <property type="entry name" value="Histidine kinase-like ATPase, C-terminal domain"/>
    <property type="match status" value="1"/>
</dbReference>
<dbReference type="CDD" id="cd00082">
    <property type="entry name" value="HisKA"/>
    <property type="match status" value="1"/>
</dbReference>
<keyword evidence="7" id="KW-0808">Transferase</keyword>
<dbReference type="Pfam" id="PF02518">
    <property type="entry name" value="HATPase_c"/>
    <property type="match status" value="1"/>
</dbReference>
<evidence type="ECO:0000313" key="8">
    <source>
        <dbReference type="Proteomes" id="UP000070250"/>
    </source>
</evidence>
<keyword evidence="5" id="KW-0472">Membrane</keyword>
<dbReference type="InterPro" id="IPR004358">
    <property type="entry name" value="Sig_transdc_His_kin-like_C"/>
</dbReference>
<dbReference type="InterPro" id="IPR036890">
    <property type="entry name" value="HATPase_C_sf"/>
</dbReference>
<dbReference type="SUPFAM" id="SSF47384">
    <property type="entry name" value="Homodimeric domain of signal transducing histidine kinase"/>
    <property type="match status" value="1"/>
</dbReference>
<keyword evidence="5" id="KW-1133">Transmembrane helix</keyword>
<dbReference type="STRING" id="465721.ACG33_11985"/>
<dbReference type="InterPro" id="IPR003594">
    <property type="entry name" value="HATPase_dom"/>
</dbReference>
<evidence type="ECO:0000256" key="4">
    <source>
        <dbReference type="SAM" id="MobiDB-lite"/>
    </source>
</evidence>
<dbReference type="SUPFAM" id="SSF55874">
    <property type="entry name" value="ATPase domain of HSP90 chaperone/DNA topoisomerase II/histidine kinase"/>
    <property type="match status" value="1"/>
</dbReference>
<keyword evidence="8" id="KW-1185">Reference proteome</keyword>
<organism evidence="7 8">
    <name type="scientific">Steroidobacter denitrificans</name>
    <dbReference type="NCBI Taxonomy" id="465721"/>
    <lineage>
        <taxon>Bacteria</taxon>
        <taxon>Pseudomonadati</taxon>
        <taxon>Pseudomonadota</taxon>
        <taxon>Gammaproteobacteria</taxon>
        <taxon>Steroidobacterales</taxon>
        <taxon>Steroidobacteraceae</taxon>
        <taxon>Steroidobacter</taxon>
    </lineage>
</organism>
<name>A0A127FBK9_STEDE</name>
<dbReference type="KEGG" id="sdf:ACG33_11985"/>
<evidence type="ECO:0000313" key="7">
    <source>
        <dbReference type="EMBL" id="AMN47803.1"/>
    </source>
</evidence>
<dbReference type="SMART" id="SM00387">
    <property type="entry name" value="HATPase_c"/>
    <property type="match status" value="1"/>
</dbReference>
<keyword evidence="7" id="KW-0418">Kinase</keyword>
<protein>
    <recommendedName>
        <fullName evidence="2">histidine kinase</fullName>
        <ecNumber evidence="2">2.7.13.3</ecNumber>
    </recommendedName>
</protein>
<sequence>MNAPADPPAPAPPADLGWRVLALINLFRLLTPLLLALIFAALDPAPVGTTFPALFIGTTATYFAYAVVSIAGVKRRWPEISVQTIVSVCVDIVAIGILTYASGGMASGLAVLMVLPIGVASFIVRPQLALLLASLAAIALVAQQIFIALAARGEIGDLTSAGIAGALLLLVTLGVGRLAGNLRDNELRLRQREVDVADLAQLNQFIVQHLRESILVVDANDTIRLINESAAQLLHSGPVAPGTLLGEISPRLIYLLGIWRRHPHDWQLSSLSMPAHDGGNLLQPHFVSLDSSHGPTLIFLEDTTLMAERVQQSKLAALGRLSASIAHEIRNPVGAMSHAAQLLAETPGLSPQEQRFAEIIIRNGARVSTIIENVLQLSRRDSTRQQRLELNDWLRGFLVEFRDAAQLPEAALSLHAPGVLDVRIDPSHLHQLMWNLCENAIRHGRHDGCERNGDGNSAEVDDGNPAEDGGGRDGNDSEAAGQDAGTATVEIRSGRIAGTDRPFVEVLDRGKGIPAEDTERVFEPFFTSGKGGTGLGLFIARELAQCNRALLLYEPRPGGGSIFRLVFSDPQRWEIQ</sequence>
<feature type="transmembrane region" description="Helical" evidence="5">
    <location>
        <begin position="131"/>
        <end position="152"/>
    </location>
</feature>
<dbReference type="PANTHER" id="PTHR43065:SF52">
    <property type="entry name" value="SENSOR PROTEIN KINASE PILS"/>
    <property type="match status" value="1"/>
</dbReference>
<evidence type="ECO:0000256" key="5">
    <source>
        <dbReference type="SAM" id="Phobius"/>
    </source>
</evidence>
<dbReference type="RefSeq" id="WP_066921485.1">
    <property type="nucleotide sequence ID" value="NZ_CP011971.1"/>
</dbReference>